<sequence>MIIINSLNESRFTFNGVQYFKNYVTKIAGDKLTIYNTYNNKDVLVPLTPFDQFRVNGSVYDTIEELQIAIIGICYTRTTLDEGSPNGQNNIGRYLSFGEIAGGNDYITPTDVATFINNLDYSIVITAIDAPVTFDFTRNGVRYLFDFTPGKGMWGSASGANFGGTVQSFHFKLKSVFKITPTDIEDNQGATIISLGDIPTGDYLTKANSVQRDFNDAGELDENGSVISYYFSYTTDTILYFIQFVGAAGVYNGTLVADDLVSTTNNNVTIEVDYENVLQTGNFASIGAIHKDTDTGMITEFHGSGFGSTLGDYTQKFLVDTPVGDYTITFPAATQNDNVVYESALHEGLNGLDLQAITDNGSSTTNSITTGGITSNGNINLISYNGSYIYTDEEIGLVIGGGSNGLSFSSLDGFSAGSNGDITVNAGNGGFKYDADYSAYYTDRSLVDKEYVNNQVGNPIPLTGTEEGNPVTGNLEFDASSTVGLNANAGGQITFNNTEGVYISGNASNVSISSTGGSILVGYGSVIIGPNLKSTGNTYVDYIRDINDTTNDGNVIELNNNGDLYITGREDVNLTAGNTGKFLFLGDDYQINTNTLKVSSETSFSSTPTTIIDTPTLDTHLTNKKYVDDSLPSGVGFGYWNGTDVSFLNGNSQQMVLGNGTISDIDTKMRSQWIGINTGSNTPVTSSTNFQEAIWSLQAQVENAIPLSGTEEGNPVTGDIEFDGFLGIKWLQPDGLDYNMSINNTDEYLKMQIDDLTSSEYTSFFLSGLDGNLSIETNISGAKGITSTTDFTSNITALDYVQKKYVDDVAIQDLQNVTDTGATTTNTITTGGLSIPTGTLNITDGNSSHYIKGDGTASSFSYAVKTNLVGSHTVADGSTDQITELSQVRNAFYQLQNQINTNADNAIPLTGTEVGSPITGNIELSDTNKIELNGSIVNSYIQFSDEDGWLQFSTTDISSGAFSGFTVEGGSTQIVVNDGVGITKSFNIDYERGIRSNSDFTPNITDLDYVQKKYVDTKESKGKLTQGISSSSTIDFVSYKQFGTRTTPVTVDVTLNTTDAVQGIIQVIYHNAASFTPPAGTTIVGNTPYVPNVLNMICMRYISETVEIWYTQDQ</sequence>
<keyword evidence="2" id="KW-1185">Reference proteome</keyword>
<dbReference type="AlphaFoldDB" id="A0A345HBH5"/>
<reference evidence="1 2" key="1">
    <citation type="submission" date="2018-07" db="EMBL/GenBank/DDBJ databases">
        <title>Complete genome sequence of Flavobacterium arcticum type strain SM1502T.</title>
        <authorList>
            <person name="Li Y."/>
            <person name="Li D.-D."/>
        </authorList>
    </citation>
    <scope>NUCLEOTIDE SEQUENCE [LARGE SCALE GENOMIC DNA]</scope>
    <source>
        <strain evidence="1 2">SM1502</strain>
    </source>
</reference>
<evidence type="ECO:0000313" key="2">
    <source>
        <dbReference type="Proteomes" id="UP000253951"/>
    </source>
</evidence>
<dbReference type="OrthoDB" id="1377500at2"/>
<protein>
    <submittedName>
        <fullName evidence="1">Uncharacterized protein</fullName>
    </submittedName>
</protein>
<name>A0A345HBH5_9FLAO</name>
<dbReference type="Proteomes" id="UP000253951">
    <property type="component" value="Chromosome"/>
</dbReference>
<dbReference type="KEGG" id="fat:DVK85_06630"/>
<dbReference type="RefSeq" id="WP_114677694.1">
    <property type="nucleotide sequence ID" value="NZ_CP031188.1"/>
</dbReference>
<gene>
    <name evidence="1" type="ORF">DVK85_06630</name>
</gene>
<organism evidence="1 2">
    <name type="scientific">Flavobacterium arcticum</name>
    <dbReference type="NCBI Taxonomy" id="1784713"/>
    <lineage>
        <taxon>Bacteria</taxon>
        <taxon>Pseudomonadati</taxon>
        <taxon>Bacteroidota</taxon>
        <taxon>Flavobacteriia</taxon>
        <taxon>Flavobacteriales</taxon>
        <taxon>Flavobacteriaceae</taxon>
        <taxon>Flavobacterium</taxon>
    </lineage>
</organism>
<dbReference type="EMBL" id="CP031188">
    <property type="protein sequence ID" value="AXG73935.1"/>
    <property type="molecule type" value="Genomic_DNA"/>
</dbReference>
<proteinExistence type="predicted"/>
<accession>A0A345HBH5</accession>
<evidence type="ECO:0000313" key="1">
    <source>
        <dbReference type="EMBL" id="AXG73935.1"/>
    </source>
</evidence>